<dbReference type="EMBL" id="CADEPM010000005">
    <property type="protein sequence ID" value="CAB3406928.1"/>
    <property type="molecule type" value="Genomic_DNA"/>
</dbReference>
<accession>A0A8S1F2C2</accession>
<gene>
    <name evidence="1" type="ORF">CBOVIS_LOCUS8928</name>
</gene>
<dbReference type="Proteomes" id="UP000494206">
    <property type="component" value="Unassembled WGS sequence"/>
</dbReference>
<dbReference type="AlphaFoldDB" id="A0A8S1F2C2"/>
<reference evidence="1 2" key="1">
    <citation type="submission" date="2020-04" db="EMBL/GenBank/DDBJ databases">
        <authorList>
            <person name="Laetsch R D."/>
            <person name="Stevens L."/>
            <person name="Kumar S."/>
            <person name="Blaxter L. M."/>
        </authorList>
    </citation>
    <scope>NUCLEOTIDE SEQUENCE [LARGE SCALE GENOMIC DNA]</scope>
</reference>
<protein>
    <submittedName>
        <fullName evidence="1">Uncharacterized protein</fullName>
    </submittedName>
</protein>
<sequence>MRDAVFGVLQNVTDPNSVAIDSIQAQIEEALYPMFVASGGVWLVSANFYHRVTGYVDDKASVSETFCAVNDIHMNIYVVITRVE</sequence>
<organism evidence="1 2">
    <name type="scientific">Caenorhabditis bovis</name>
    <dbReference type="NCBI Taxonomy" id="2654633"/>
    <lineage>
        <taxon>Eukaryota</taxon>
        <taxon>Metazoa</taxon>
        <taxon>Ecdysozoa</taxon>
        <taxon>Nematoda</taxon>
        <taxon>Chromadorea</taxon>
        <taxon>Rhabditida</taxon>
        <taxon>Rhabditina</taxon>
        <taxon>Rhabditomorpha</taxon>
        <taxon>Rhabditoidea</taxon>
        <taxon>Rhabditidae</taxon>
        <taxon>Peloderinae</taxon>
        <taxon>Caenorhabditis</taxon>
    </lineage>
</organism>
<comment type="caution">
    <text evidence="1">The sequence shown here is derived from an EMBL/GenBank/DDBJ whole genome shotgun (WGS) entry which is preliminary data.</text>
</comment>
<dbReference type="OrthoDB" id="5834672at2759"/>
<evidence type="ECO:0000313" key="1">
    <source>
        <dbReference type="EMBL" id="CAB3406928.1"/>
    </source>
</evidence>
<name>A0A8S1F2C2_9PELO</name>
<keyword evidence="2" id="KW-1185">Reference proteome</keyword>
<proteinExistence type="predicted"/>
<evidence type="ECO:0000313" key="2">
    <source>
        <dbReference type="Proteomes" id="UP000494206"/>
    </source>
</evidence>